<accession>A0A1I7TVI8</accession>
<dbReference type="AlphaFoldDB" id="A0A1I7TVI8"/>
<organism evidence="2 3">
    <name type="scientific">Caenorhabditis tropicalis</name>
    <dbReference type="NCBI Taxonomy" id="1561998"/>
    <lineage>
        <taxon>Eukaryota</taxon>
        <taxon>Metazoa</taxon>
        <taxon>Ecdysozoa</taxon>
        <taxon>Nematoda</taxon>
        <taxon>Chromadorea</taxon>
        <taxon>Rhabditida</taxon>
        <taxon>Rhabditina</taxon>
        <taxon>Rhabditomorpha</taxon>
        <taxon>Rhabditoidea</taxon>
        <taxon>Rhabditidae</taxon>
        <taxon>Peloderinae</taxon>
        <taxon>Caenorhabditis</taxon>
    </lineage>
</organism>
<feature type="signal peptide" evidence="1">
    <location>
        <begin position="1"/>
        <end position="17"/>
    </location>
</feature>
<feature type="chain" id="PRO_5009307997" evidence="1">
    <location>
        <begin position="18"/>
        <end position="140"/>
    </location>
</feature>
<name>A0A1I7TVI8_9PELO</name>
<keyword evidence="2" id="KW-1185">Reference proteome</keyword>
<reference evidence="3" key="1">
    <citation type="submission" date="2016-11" db="UniProtKB">
        <authorList>
            <consortium name="WormBaseParasite"/>
        </authorList>
    </citation>
    <scope>IDENTIFICATION</scope>
</reference>
<evidence type="ECO:0000313" key="3">
    <source>
        <dbReference type="WBParaSite" id="Csp11.Scaffold629.g12209.t1"/>
    </source>
</evidence>
<dbReference type="Proteomes" id="UP000095282">
    <property type="component" value="Unplaced"/>
</dbReference>
<protein>
    <submittedName>
        <fullName evidence="3">DUF19 domain-containing protein</fullName>
    </submittedName>
</protein>
<keyword evidence="1" id="KW-0732">Signal</keyword>
<dbReference type="eggNOG" id="KOG0017">
    <property type="taxonomic scope" value="Eukaryota"/>
</dbReference>
<dbReference type="STRING" id="1561998.A0A1I7TVI8"/>
<evidence type="ECO:0000313" key="2">
    <source>
        <dbReference type="Proteomes" id="UP000095282"/>
    </source>
</evidence>
<sequence length="140" mass="16015">MKITLTCIAALLTPSSSTWTSIKPISLYNCSKPIGSALIQPPQPIACHNLKCVKIEKEQVKMHILNHTLEEDPAYKCRMEVYSQCSLFWIPTYNNSFLRMKRPLIEECRIAMEEKVWVGMLLRCMDGWSDSQTGTLCCKI</sequence>
<proteinExistence type="predicted"/>
<evidence type="ECO:0000256" key="1">
    <source>
        <dbReference type="SAM" id="SignalP"/>
    </source>
</evidence>
<dbReference type="WBParaSite" id="Csp11.Scaffold629.g12209.t1">
    <property type="protein sequence ID" value="Csp11.Scaffold629.g12209.t1"/>
    <property type="gene ID" value="Csp11.Scaffold629.g12209"/>
</dbReference>